<dbReference type="AlphaFoldDB" id="A0A7S1IKP8"/>
<accession>A0A7S1IKP8</accession>
<reference evidence="1" key="1">
    <citation type="submission" date="2021-01" db="EMBL/GenBank/DDBJ databases">
        <authorList>
            <person name="Corre E."/>
            <person name="Pelletier E."/>
            <person name="Niang G."/>
            <person name="Scheremetjew M."/>
            <person name="Finn R."/>
            <person name="Kale V."/>
            <person name="Holt S."/>
            <person name="Cochrane G."/>
            <person name="Meng A."/>
            <person name="Brown T."/>
            <person name="Cohen L."/>
        </authorList>
    </citation>
    <scope>NUCLEOTIDE SEQUENCE</scope>
    <source>
        <strain evidence="1">NIES-381</strain>
    </source>
</reference>
<name>A0A7S1IKP8_9EUGL</name>
<dbReference type="EMBL" id="HBGA01069679">
    <property type="protein sequence ID" value="CAD9014960.1"/>
    <property type="molecule type" value="Transcribed_RNA"/>
</dbReference>
<organism evidence="1">
    <name type="scientific">Eutreptiella gymnastica</name>
    <dbReference type="NCBI Taxonomy" id="73025"/>
    <lineage>
        <taxon>Eukaryota</taxon>
        <taxon>Discoba</taxon>
        <taxon>Euglenozoa</taxon>
        <taxon>Euglenida</taxon>
        <taxon>Spirocuta</taxon>
        <taxon>Euglenophyceae</taxon>
        <taxon>Eutreptiales</taxon>
        <taxon>Eutreptiaceae</taxon>
        <taxon>Eutreptiella</taxon>
    </lineage>
</organism>
<proteinExistence type="predicted"/>
<sequence length="122" mass="14047">MQWGYHFLAWSFTTLTFTFRNFLGFGIPRGFIELQLPWFLNHRSAFPQTLVTSDISSLWSRHVDYVPNHHQGDKGSDSKPLTVVNLSQIMAYCTAHPKKNVSGQISAFLHQLLKIEERASRP</sequence>
<protein>
    <submittedName>
        <fullName evidence="1">Uncharacterized protein</fullName>
    </submittedName>
</protein>
<gene>
    <name evidence="1" type="ORF">EGYM00392_LOCUS26066</name>
</gene>
<evidence type="ECO:0000313" key="1">
    <source>
        <dbReference type="EMBL" id="CAD9014960.1"/>
    </source>
</evidence>